<dbReference type="Pfam" id="PF01554">
    <property type="entry name" value="MatE"/>
    <property type="match status" value="2"/>
</dbReference>
<dbReference type="InterPro" id="IPR044644">
    <property type="entry name" value="DinF-like"/>
</dbReference>
<evidence type="ECO:0000256" key="1">
    <source>
        <dbReference type="ARBA" id="ARBA00004429"/>
    </source>
</evidence>
<feature type="transmembrane region" description="Helical" evidence="8">
    <location>
        <begin position="310"/>
        <end position="333"/>
    </location>
</feature>
<feature type="transmembrane region" description="Helical" evidence="8">
    <location>
        <begin position="271"/>
        <end position="290"/>
    </location>
</feature>
<keyword evidence="6 8" id="KW-1133">Transmembrane helix</keyword>
<dbReference type="InterPro" id="IPR048279">
    <property type="entry name" value="MdtK-like"/>
</dbReference>
<evidence type="ECO:0000256" key="7">
    <source>
        <dbReference type="ARBA" id="ARBA00023136"/>
    </source>
</evidence>
<accession>A0A4V2ZXQ2</accession>
<dbReference type="GO" id="GO:0005886">
    <property type="term" value="C:plasma membrane"/>
    <property type="evidence" value="ECO:0007669"/>
    <property type="project" value="UniProtKB-SubCell"/>
</dbReference>
<reference evidence="9 10" key="1">
    <citation type="submission" date="2019-03" db="EMBL/GenBank/DDBJ databases">
        <title>Seongchinamella monodicae gen. nov., sp. nov., a novel member of the Gammaproteobacteria isolated from a tidal mudflat of beach.</title>
        <authorList>
            <person name="Yang H.G."/>
            <person name="Kang J.W."/>
            <person name="Lee S.D."/>
        </authorList>
    </citation>
    <scope>NUCLEOTIDE SEQUENCE [LARGE SCALE GENOMIC DNA]</scope>
    <source>
        <strain evidence="9 10">GH4-78</strain>
    </source>
</reference>
<sequence>MENNRQLDHKIWGIAWPALLSNISIPLLGLVDSAILGHLDTSKYLSAVAVGAALLSFLYWGFSFLRMGTTGLVARAEGAGDILGSLLVLARSAVLAIGLSALVILFHQPLIALGLALMSPAPELQNLAQSYAGIRIASAPAVLVTYTVVGWFIGRQNTRWPMLIVVVTNLANIGLDFLLVLGLGLNSDGAALATVIAEYLGCAIALLAVYTQLPDLGGLRFKQHLMDVSAYKQLLNSNRHLFVRTVCLLFSFAFFTAQGENYGSQVLAANTLIMQLLMLASYGMDGFAFAAEGMAGQRLGGGDLPAFRRAVGRCALWTMVSALVLSLAFALLQPRLISVLTDINSVRELMSQYYPWLILLPLLAAPSYLLDGVFIGAAETRYMMSTMLLSVGLVYLPLWYLFAGLGNHGLWLAFAAFNLARGLSLFYWYRRLSREGGWLPPNPA</sequence>
<evidence type="ECO:0000256" key="8">
    <source>
        <dbReference type="SAM" id="Phobius"/>
    </source>
</evidence>
<feature type="transmembrane region" description="Helical" evidence="8">
    <location>
        <begin position="353"/>
        <end position="370"/>
    </location>
</feature>
<comment type="similarity">
    <text evidence="2">Belongs to the multi antimicrobial extrusion (MATE) (TC 2.A.66.1) family.</text>
</comment>
<keyword evidence="7 8" id="KW-0472">Membrane</keyword>
<dbReference type="PANTHER" id="PTHR42893:SF46">
    <property type="entry name" value="PROTEIN DETOXIFICATION 44, CHLOROPLASTIC"/>
    <property type="match status" value="1"/>
</dbReference>
<feature type="transmembrane region" description="Helical" evidence="8">
    <location>
        <begin position="43"/>
        <end position="65"/>
    </location>
</feature>
<name>A0A4V2ZXQ2_9GAMM</name>
<evidence type="ECO:0000256" key="4">
    <source>
        <dbReference type="ARBA" id="ARBA00022475"/>
    </source>
</evidence>
<feature type="transmembrane region" description="Helical" evidence="8">
    <location>
        <begin position="241"/>
        <end position="259"/>
    </location>
</feature>
<organism evidence="9 10">
    <name type="scientific">Seongchinamella unica</name>
    <dbReference type="NCBI Taxonomy" id="2547392"/>
    <lineage>
        <taxon>Bacteria</taxon>
        <taxon>Pseudomonadati</taxon>
        <taxon>Pseudomonadota</taxon>
        <taxon>Gammaproteobacteria</taxon>
        <taxon>Cellvibrionales</taxon>
        <taxon>Halieaceae</taxon>
        <taxon>Seongchinamella</taxon>
    </lineage>
</organism>
<dbReference type="Proteomes" id="UP000295554">
    <property type="component" value="Unassembled WGS sequence"/>
</dbReference>
<evidence type="ECO:0000313" key="9">
    <source>
        <dbReference type="EMBL" id="TDG15805.1"/>
    </source>
</evidence>
<dbReference type="GO" id="GO:0042910">
    <property type="term" value="F:xenobiotic transmembrane transporter activity"/>
    <property type="evidence" value="ECO:0007669"/>
    <property type="project" value="InterPro"/>
</dbReference>
<feature type="transmembrane region" description="Helical" evidence="8">
    <location>
        <begin position="189"/>
        <end position="210"/>
    </location>
</feature>
<feature type="transmembrane region" description="Helical" evidence="8">
    <location>
        <begin position="408"/>
        <end position="429"/>
    </location>
</feature>
<dbReference type="PANTHER" id="PTHR42893">
    <property type="entry name" value="PROTEIN DETOXIFICATION 44, CHLOROPLASTIC-RELATED"/>
    <property type="match status" value="1"/>
</dbReference>
<dbReference type="PIRSF" id="PIRSF006603">
    <property type="entry name" value="DinF"/>
    <property type="match status" value="1"/>
</dbReference>
<evidence type="ECO:0000256" key="3">
    <source>
        <dbReference type="ARBA" id="ARBA00022448"/>
    </source>
</evidence>
<evidence type="ECO:0000256" key="5">
    <source>
        <dbReference type="ARBA" id="ARBA00022692"/>
    </source>
</evidence>
<evidence type="ECO:0000256" key="2">
    <source>
        <dbReference type="ARBA" id="ARBA00010199"/>
    </source>
</evidence>
<evidence type="ECO:0000313" key="10">
    <source>
        <dbReference type="Proteomes" id="UP000295554"/>
    </source>
</evidence>
<keyword evidence="3" id="KW-0813">Transport</keyword>
<protein>
    <submittedName>
        <fullName evidence="9">MATE family efflux transporter</fullName>
    </submittedName>
</protein>
<dbReference type="InterPro" id="IPR002528">
    <property type="entry name" value="MATE_fam"/>
</dbReference>
<dbReference type="EMBL" id="SMSE01000001">
    <property type="protein sequence ID" value="TDG15805.1"/>
    <property type="molecule type" value="Genomic_DNA"/>
</dbReference>
<feature type="transmembrane region" description="Helical" evidence="8">
    <location>
        <begin position="382"/>
        <end position="402"/>
    </location>
</feature>
<feature type="transmembrane region" description="Helical" evidence="8">
    <location>
        <begin position="86"/>
        <end position="111"/>
    </location>
</feature>
<evidence type="ECO:0000256" key="6">
    <source>
        <dbReference type="ARBA" id="ARBA00022989"/>
    </source>
</evidence>
<keyword evidence="10" id="KW-1185">Reference proteome</keyword>
<comment type="subcellular location">
    <subcellularLocation>
        <location evidence="1">Cell inner membrane</location>
        <topology evidence="1">Multi-pass membrane protein</topology>
    </subcellularLocation>
</comment>
<feature type="transmembrane region" description="Helical" evidence="8">
    <location>
        <begin position="160"/>
        <end position="183"/>
    </location>
</feature>
<dbReference type="AlphaFoldDB" id="A0A4V2ZXQ2"/>
<feature type="transmembrane region" description="Helical" evidence="8">
    <location>
        <begin position="131"/>
        <end position="153"/>
    </location>
</feature>
<dbReference type="CDD" id="cd13136">
    <property type="entry name" value="MATE_DinF_like"/>
    <property type="match status" value="1"/>
</dbReference>
<proteinExistence type="inferred from homology"/>
<comment type="caution">
    <text evidence="9">The sequence shown here is derived from an EMBL/GenBank/DDBJ whole genome shotgun (WGS) entry which is preliminary data.</text>
</comment>
<gene>
    <name evidence="9" type="ORF">E2F43_06150</name>
</gene>
<dbReference type="OrthoDB" id="9789527at2"/>
<dbReference type="NCBIfam" id="TIGR00797">
    <property type="entry name" value="matE"/>
    <property type="match status" value="1"/>
</dbReference>
<keyword evidence="5 8" id="KW-0812">Transmembrane</keyword>
<feature type="transmembrane region" description="Helical" evidence="8">
    <location>
        <begin position="12"/>
        <end position="31"/>
    </location>
</feature>
<dbReference type="GO" id="GO:0015297">
    <property type="term" value="F:antiporter activity"/>
    <property type="evidence" value="ECO:0007669"/>
    <property type="project" value="InterPro"/>
</dbReference>
<keyword evidence="4" id="KW-1003">Cell membrane</keyword>